<reference evidence="3" key="2">
    <citation type="submission" date="2025-05" db="UniProtKB">
        <authorList>
            <consortium name="EnsemblMetazoa"/>
        </authorList>
    </citation>
    <scope>IDENTIFICATION</scope>
    <source>
        <strain evidence="3">Foshan</strain>
    </source>
</reference>
<dbReference type="InterPro" id="IPR003891">
    <property type="entry name" value="Initiation_fac_eIF4g_MI"/>
</dbReference>
<organism evidence="3 4">
    <name type="scientific">Aedes albopictus</name>
    <name type="common">Asian tiger mosquito</name>
    <name type="synonym">Stegomyia albopicta</name>
    <dbReference type="NCBI Taxonomy" id="7160"/>
    <lineage>
        <taxon>Eukaryota</taxon>
        <taxon>Metazoa</taxon>
        <taxon>Ecdysozoa</taxon>
        <taxon>Arthropoda</taxon>
        <taxon>Hexapoda</taxon>
        <taxon>Insecta</taxon>
        <taxon>Pterygota</taxon>
        <taxon>Neoptera</taxon>
        <taxon>Endopterygota</taxon>
        <taxon>Diptera</taxon>
        <taxon>Nematocera</taxon>
        <taxon>Culicoidea</taxon>
        <taxon>Culicidae</taxon>
        <taxon>Culicinae</taxon>
        <taxon>Aedini</taxon>
        <taxon>Aedes</taxon>
        <taxon>Stegomyia</taxon>
    </lineage>
</organism>
<dbReference type="PROSITE" id="PS51366">
    <property type="entry name" value="MI"/>
    <property type="match status" value="1"/>
</dbReference>
<feature type="compositionally biased region" description="Low complexity" evidence="1">
    <location>
        <begin position="94"/>
        <end position="120"/>
    </location>
</feature>
<dbReference type="EnsemblMetazoa" id="AALFPA23_025103.R37421">
    <property type="protein sequence ID" value="AALFPA23_025103.P37421"/>
    <property type="gene ID" value="AALFPA23_025103"/>
</dbReference>
<feature type="domain" description="MI" evidence="2">
    <location>
        <begin position="149"/>
        <end position="273"/>
    </location>
</feature>
<feature type="region of interest" description="Disordered" evidence="1">
    <location>
        <begin position="94"/>
        <end position="146"/>
    </location>
</feature>
<dbReference type="InterPro" id="IPR016024">
    <property type="entry name" value="ARM-type_fold"/>
</dbReference>
<sequence length="303" mass="34882">MAMDHILPFRSFNWEKETWDDYKKKLEQHFMVYSVEEGMKKTMFIDDCDSKTYTLLRGLCQPKTPVQKSYKELCDLLTQYFSISSNVDNEANQCSAGSSSTSCQQQQSSSMQGRSSQHGQFPQSTDPLPCSSGSATIRTNFPTPDEETEAKIHQFSRYINLQDDETDTVVIVQVFKDLDIEPKYYHAAISQLFLDNIDRDSRLRDLVALVISEMFEQKVIAKADYLHALEEMFYMADDLIGDIPQLYENLASFYVTLLKQRYITLSNVRNAAQCVLQRSGATLLKELLLQYEALYALKRLHNT</sequence>
<evidence type="ECO:0000259" key="2">
    <source>
        <dbReference type="PROSITE" id="PS51366"/>
    </source>
</evidence>
<dbReference type="RefSeq" id="XP_019540282.3">
    <property type="nucleotide sequence ID" value="XM_019684737.3"/>
</dbReference>
<protein>
    <recommendedName>
        <fullName evidence="2">MI domain-containing protein</fullName>
    </recommendedName>
</protein>
<reference evidence="4" key="1">
    <citation type="journal article" date="2015" name="Proc. Natl. Acad. Sci. U.S.A.">
        <title>Genome sequence of the Asian Tiger mosquito, Aedes albopictus, reveals insights into its biology, genetics, and evolution.</title>
        <authorList>
            <person name="Chen X.G."/>
            <person name="Jiang X."/>
            <person name="Gu J."/>
            <person name="Xu M."/>
            <person name="Wu Y."/>
            <person name="Deng Y."/>
            <person name="Zhang C."/>
            <person name="Bonizzoni M."/>
            <person name="Dermauw W."/>
            <person name="Vontas J."/>
            <person name="Armbruster P."/>
            <person name="Huang X."/>
            <person name="Yang Y."/>
            <person name="Zhang H."/>
            <person name="He W."/>
            <person name="Peng H."/>
            <person name="Liu Y."/>
            <person name="Wu K."/>
            <person name="Chen J."/>
            <person name="Lirakis M."/>
            <person name="Topalis P."/>
            <person name="Van Leeuwen T."/>
            <person name="Hall A.B."/>
            <person name="Jiang X."/>
            <person name="Thorpe C."/>
            <person name="Mueller R.L."/>
            <person name="Sun C."/>
            <person name="Waterhouse R.M."/>
            <person name="Yan G."/>
            <person name="Tu Z.J."/>
            <person name="Fang X."/>
            <person name="James A.A."/>
        </authorList>
    </citation>
    <scope>NUCLEOTIDE SEQUENCE [LARGE SCALE GENOMIC DNA]</scope>
    <source>
        <strain evidence="4">Foshan</strain>
    </source>
</reference>
<dbReference type="Gene3D" id="1.25.40.180">
    <property type="match status" value="1"/>
</dbReference>
<name>A0ABM2A744_AEDAL</name>
<keyword evidence="4" id="KW-1185">Reference proteome</keyword>
<feature type="compositionally biased region" description="Polar residues" evidence="1">
    <location>
        <begin position="121"/>
        <end position="142"/>
    </location>
</feature>
<accession>A0ABM2A744</accession>
<dbReference type="Pfam" id="PF02847">
    <property type="entry name" value="MA3"/>
    <property type="match status" value="1"/>
</dbReference>
<evidence type="ECO:0000313" key="3">
    <source>
        <dbReference type="EnsemblMetazoa" id="AALFPA23_025103.P37421"/>
    </source>
</evidence>
<dbReference type="SUPFAM" id="SSF48371">
    <property type="entry name" value="ARM repeat"/>
    <property type="match status" value="1"/>
</dbReference>
<dbReference type="Proteomes" id="UP000069940">
    <property type="component" value="Unassembled WGS sequence"/>
</dbReference>
<evidence type="ECO:0000256" key="1">
    <source>
        <dbReference type="SAM" id="MobiDB-lite"/>
    </source>
</evidence>
<dbReference type="GeneID" id="109411227"/>
<evidence type="ECO:0000313" key="4">
    <source>
        <dbReference type="Proteomes" id="UP000069940"/>
    </source>
</evidence>
<proteinExistence type="predicted"/>